<organism evidence="1 2">
    <name type="scientific">Seonamhaeicola marinus</name>
    <dbReference type="NCBI Taxonomy" id="1912246"/>
    <lineage>
        <taxon>Bacteria</taxon>
        <taxon>Pseudomonadati</taxon>
        <taxon>Bacteroidota</taxon>
        <taxon>Flavobacteriia</taxon>
        <taxon>Flavobacteriales</taxon>
        <taxon>Flavobacteriaceae</taxon>
    </lineage>
</organism>
<protein>
    <submittedName>
        <fullName evidence="1">Uncharacterized protein</fullName>
    </submittedName>
</protein>
<dbReference type="OrthoDB" id="1452724at2"/>
<gene>
    <name evidence="1" type="ORF">FUA24_03470</name>
</gene>
<reference evidence="1 2" key="1">
    <citation type="submission" date="2019-08" db="EMBL/GenBank/DDBJ databases">
        <title>Seonamhaeicola sediminis sp. nov., isolated from marine sediment.</title>
        <authorList>
            <person name="Cao W.R."/>
        </authorList>
    </citation>
    <scope>NUCLEOTIDE SEQUENCE [LARGE SCALE GENOMIC DNA]</scope>
    <source>
        <strain evidence="1 2">B011</strain>
    </source>
</reference>
<evidence type="ECO:0000313" key="1">
    <source>
        <dbReference type="EMBL" id="TYA89207.1"/>
    </source>
</evidence>
<comment type="caution">
    <text evidence="1">The sequence shown here is derived from an EMBL/GenBank/DDBJ whole genome shotgun (WGS) entry which is preliminary data.</text>
</comment>
<dbReference type="Proteomes" id="UP000323930">
    <property type="component" value="Unassembled WGS sequence"/>
</dbReference>
<dbReference type="AlphaFoldDB" id="A0A5D0J3S4"/>
<name>A0A5D0J3S4_9FLAO</name>
<evidence type="ECO:0000313" key="2">
    <source>
        <dbReference type="Proteomes" id="UP000323930"/>
    </source>
</evidence>
<sequence>MFKQSKETLMNSNNYDFMAFRFTQWKQVEEELPEWDEHITIDETTYFELYSNLCKKMQALVQYL</sequence>
<proteinExistence type="predicted"/>
<accession>A0A5D0J3S4</accession>
<keyword evidence="2" id="KW-1185">Reference proteome</keyword>
<dbReference type="EMBL" id="VSDQ01000241">
    <property type="protein sequence ID" value="TYA89207.1"/>
    <property type="molecule type" value="Genomic_DNA"/>
</dbReference>